<evidence type="ECO:0008006" key="4">
    <source>
        <dbReference type="Google" id="ProtNLM"/>
    </source>
</evidence>
<dbReference type="SUPFAM" id="SSF53901">
    <property type="entry name" value="Thiolase-like"/>
    <property type="match status" value="1"/>
</dbReference>
<sequence>MVPARPRATILGFGAWGPLGVEALQIAMCARAGRIEPRPTRFFDQRGHRISVSRSVALSDDLLGTARIAALGAHALREAAQGLEQRVPGLVHIEGMAPPPSNGAARATGNTPPGLPLIVAVSDRVSEEDDTLLASLGTLSAVKTDPARSTLIRSGHAGFAVALMRALALLEEGVAPAVLVGAIDTYYDEPFLLSLDRADRLNALDCRGGITPSEGAAFLALGWDTFASSALGWVRFVASDQAGPRPEEGEAMASLIELAAASTGPIGWLLSDVNAEPTRTAAWAAAEHRAAGALAAQARSEQWIEELGEVGAATGALLSTIACAYWDVGCAPRSSTLVALHGDGPERAVLVLEEIPRVPAQGVSRPSMTPAAAFAEAAFDGPDSSIPPPRRAPSVAPPPSSSTVQATPPFRASVGVPSLHRFAPASAGEAPDEDVRPQLRRLARDSLEDIAIFGDLWRQREEEPAALTATLEQQVLDNLDALVALVRRRPAPEAVKEINHCALEMSFPDRGRGFALALALGCIDDEEAARAAISAMRKAHPGTLPAWETGLRLASSPEIEAAAARLLRSERTPLVRVALEVLRARRAADMEIIIPLISHSEGRVRAAATRCLASIPDPDTVRPLLEARLTDPDDGVALAAAEGLIVLGVPSGIAWVRERLEHDLTTIGGMSREQRNTAARLVALAGSERDFQLLVDVVAFDTRAAEMLGWYGHPDGVDLLIDLLDQVHLAIASREPVRGSDLLINRALHRITGVTLEPDPVAWRSWYEENHSKLPRARLRFGALYTPSLSLEELSRENTPLRVRRDCALELLFHLGPAGRIEVDGWSMLLLEAISSLRASLASGEIRTAPAGTFPADAR</sequence>
<gene>
    <name evidence="2" type="ORF">CMC5_039450</name>
</gene>
<dbReference type="SUPFAM" id="SSF48371">
    <property type="entry name" value="ARM repeat"/>
    <property type="match status" value="1"/>
</dbReference>
<dbReference type="Gene3D" id="1.25.10.10">
    <property type="entry name" value="Leucine-rich Repeat Variant"/>
    <property type="match status" value="1"/>
</dbReference>
<feature type="compositionally biased region" description="Pro residues" evidence="1">
    <location>
        <begin position="385"/>
        <end position="400"/>
    </location>
</feature>
<accession>A0A0K1EG20</accession>
<dbReference type="KEGG" id="ccro:CMC5_039450"/>
<feature type="region of interest" description="Disordered" evidence="1">
    <location>
        <begin position="379"/>
        <end position="410"/>
    </location>
</feature>
<evidence type="ECO:0000313" key="3">
    <source>
        <dbReference type="Proteomes" id="UP000067626"/>
    </source>
</evidence>
<dbReference type="Proteomes" id="UP000067626">
    <property type="component" value="Chromosome"/>
</dbReference>
<evidence type="ECO:0000313" key="2">
    <source>
        <dbReference type="EMBL" id="AKT39794.1"/>
    </source>
</evidence>
<dbReference type="Pfam" id="PF13646">
    <property type="entry name" value="HEAT_2"/>
    <property type="match status" value="1"/>
</dbReference>
<evidence type="ECO:0000256" key="1">
    <source>
        <dbReference type="SAM" id="MobiDB-lite"/>
    </source>
</evidence>
<dbReference type="AlphaFoldDB" id="A0A0K1EG20"/>
<proteinExistence type="predicted"/>
<dbReference type="InterPro" id="IPR011989">
    <property type="entry name" value="ARM-like"/>
</dbReference>
<dbReference type="GO" id="GO:0016746">
    <property type="term" value="F:acyltransferase activity"/>
    <property type="evidence" value="ECO:0007669"/>
    <property type="project" value="InterPro"/>
</dbReference>
<dbReference type="EMBL" id="CP012159">
    <property type="protein sequence ID" value="AKT39794.1"/>
    <property type="molecule type" value="Genomic_DNA"/>
</dbReference>
<protein>
    <recommendedName>
        <fullName evidence="4">Beta-ketoacyl synthase N-terminal domain-containing protein</fullName>
    </recommendedName>
</protein>
<name>A0A0K1EG20_CHOCO</name>
<reference evidence="2 3" key="1">
    <citation type="submission" date="2015-07" db="EMBL/GenBank/DDBJ databases">
        <title>Genome analysis of myxobacterium Chondromyces crocatus Cm c5 reveals a high potential for natural compound synthesis and the genetic basis for the loss of fruiting body formation.</title>
        <authorList>
            <person name="Zaburannyi N."/>
            <person name="Bunk B."/>
            <person name="Maier J."/>
            <person name="Overmann J."/>
            <person name="Mueller R."/>
        </authorList>
    </citation>
    <scope>NUCLEOTIDE SEQUENCE [LARGE SCALE GENOMIC DNA]</scope>
    <source>
        <strain evidence="2 3">Cm c5</strain>
    </source>
</reference>
<organism evidence="2 3">
    <name type="scientific">Chondromyces crocatus</name>
    <dbReference type="NCBI Taxonomy" id="52"/>
    <lineage>
        <taxon>Bacteria</taxon>
        <taxon>Pseudomonadati</taxon>
        <taxon>Myxococcota</taxon>
        <taxon>Polyangia</taxon>
        <taxon>Polyangiales</taxon>
        <taxon>Polyangiaceae</taxon>
        <taxon>Chondromyces</taxon>
    </lineage>
</organism>
<dbReference type="InterPro" id="IPR016024">
    <property type="entry name" value="ARM-type_fold"/>
</dbReference>
<keyword evidence="3" id="KW-1185">Reference proteome</keyword>
<dbReference type="InterPro" id="IPR016039">
    <property type="entry name" value="Thiolase-like"/>
</dbReference>
<dbReference type="PATRIC" id="fig|52.7.peg.4346"/>